<evidence type="ECO:0000256" key="2">
    <source>
        <dbReference type="SAM" id="SignalP"/>
    </source>
</evidence>
<evidence type="ECO:0000313" key="4">
    <source>
        <dbReference type="EMBL" id="SPF41905.1"/>
    </source>
</evidence>
<accession>A0A2U3KQG2</accession>
<keyword evidence="2" id="KW-0732">Signal</keyword>
<dbReference type="Proteomes" id="UP000238701">
    <property type="component" value="Unassembled WGS sequence"/>
</dbReference>
<dbReference type="InterPro" id="IPR036365">
    <property type="entry name" value="PGBD-like_sf"/>
</dbReference>
<proteinExistence type="predicted"/>
<evidence type="ECO:0000313" key="5">
    <source>
        <dbReference type="Proteomes" id="UP000238701"/>
    </source>
</evidence>
<reference evidence="5" key="1">
    <citation type="submission" date="2018-02" db="EMBL/GenBank/DDBJ databases">
        <authorList>
            <person name="Hausmann B."/>
        </authorList>
    </citation>
    <scope>NUCLEOTIDE SEQUENCE [LARGE SCALE GENOMIC DNA]</scope>
    <source>
        <strain evidence="5">Peat soil MAG SbA1</strain>
    </source>
</reference>
<dbReference type="InterPro" id="IPR036366">
    <property type="entry name" value="PGBDSf"/>
</dbReference>
<name>A0A2U3KQG2_9BACT</name>
<dbReference type="Gene3D" id="1.10.101.10">
    <property type="entry name" value="PGBD-like superfamily/PGBD"/>
    <property type="match status" value="1"/>
</dbReference>
<feature type="signal peptide" evidence="2">
    <location>
        <begin position="1"/>
        <end position="23"/>
    </location>
</feature>
<sequence length="166" mass="17821">MLLASKATCAGIVFLLLATGISAPRPTLPASGPNLSKEVPAIGHRNDVKKMQQTLRDKGHYRGDVDGVFGLRTRASIRAFQKAENLPVTGQLDTQTAGKLGVRPEVRGENGYDIAQGKPSAGISWAEGSRRTGRTLRKTVKRAAVPESGRGHREKTLQAENSNQPQ</sequence>
<feature type="region of interest" description="Disordered" evidence="1">
    <location>
        <begin position="119"/>
        <end position="166"/>
    </location>
</feature>
<feature type="domain" description="Peptidoglycan binding-like" evidence="3">
    <location>
        <begin position="45"/>
        <end position="100"/>
    </location>
</feature>
<dbReference type="InterPro" id="IPR002477">
    <property type="entry name" value="Peptidoglycan-bd-like"/>
</dbReference>
<evidence type="ECO:0000256" key="1">
    <source>
        <dbReference type="SAM" id="MobiDB-lite"/>
    </source>
</evidence>
<dbReference type="Pfam" id="PF01471">
    <property type="entry name" value="PG_binding_1"/>
    <property type="match status" value="1"/>
</dbReference>
<protein>
    <recommendedName>
        <fullName evidence="3">Peptidoglycan binding-like domain-containing protein</fullName>
    </recommendedName>
</protein>
<organism evidence="4 5">
    <name type="scientific">Candidatus Sulfotelmatobacter kueseliae</name>
    <dbReference type="NCBI Taxonomy" id="2042962"/>
    <lineage>
        <taxon>Bacteria</taxon>
        <taxon>Pseudomonadati</taxon>
        <taxon>Acidobacteriota</taxon>
        <taxon>Terriglobia</taxon>
        <taxon>Terriglobales</taxon>
        <taxon>Candidatus Korobacteraceae</taxon>
        <taxon>Candidatus Sulfotelmatobacter</taxon>
    </lineage>
</organism>
<dbReference type="OrthoDB" id="9798935at2"/>
<feature type="compositionally biased region" description="Basic residues" evidence="1">
    <location>
        <begin position="131"/>
        <end position="141"/>
    </location>
</feature>
<dbReference type="EMBL" id="OMOD01000134">
    <property type="protein sequence ID" value="SPF41905.1"/>
    <property type="molecule type" value="Genomic_DNA"/>
</dbReference>
<dbReference type="SUPFAM" id="SSF47090">
    <property type="entry name" value="PGBD-like"/>
    <property type="match status" value="1"/>
</dbReference>
<dbReference type="AlphaFoldDB" id="A0A2U3KQG2"/>
<gene>
    <name evidence="4" type="ORF">SBA1_400050</name>
</gene>
<evidence type="ECO:0000259" key="3">
    <source>
        <dbReference type="Pfam" id="PF01471"/>
    </source>
</evidence>
<feature type="chain" id="PRO_5015680733" description="Peptidoglycan binding-like domain-containing protein" evidence="2">
    <location>
        <begin position="24"/>
        <end position="166"/>
    </location>
</feature>